<dbReference type="Gene3D" id="2.40.420.20">
    <property type="match status" value="1"/>
</dbReference>
<sequence length="443" mass="46845">MSRSRPTLPASSLRLATGTAIVRLHDPRILLHGLRGLTICSRLALAGCAVLGLVGCASHAASSSSTTAQTESEPLAVDVLTVSPQPWQTTVRSQGSLIADEVVQVGAKVAGRVASVAVDVGDYVHQGDVLVRLEDEEFRLLVAQAEAQLAQACAAIGATPHTPLDQIDKTQSPPVRQELAVLREAQANHARALQLQQQKAITAAEIETIQAALAVAEARYASALNAVEEKLALIGVRRAELAIAKENLEHAAILAPFDGLIQARQVAPGAFVRAGDAVATLVRTDPLRYRGVVSERQALRVQTGQQVFVYIEGEPQPMGARISRVSPALDEASRTLAFEADLPNPQGRLRTGLFAEAEVIVDAHAQTLAVPASAIIEFAGVEKVWLVKDGHAVDQPVQAGRRQSGWVEIVQGLSSGDTILRQAAVGRKGPVVARRQETAVGAE</sequence>
<dbReference type="NCBIfam" id="TIGR01730">
    <property type="entry name" value="RND_mfp"/>
    <property type="match status" value="1"/>
</dbReference>
<dbReference type="InterPro" id="IPR058625">
    <property type="entry name" value="MdtA-like_BSH"/>
</dbReference>
<feature type="domain" description="CzcB-like C-terminal circularly permuted SH3-like" evidence="4">
    <location>
        <begin position="368"/>
        <end position="419"/>
    </location>
</feature>
<dbReference type="SUPFAM" id="SSF111369">
    <property type="entry name" value="HlyD-like secretion proteins"/>
    <property type="match status" value="1"/>
</dbReference>
<dbReference type="InterPro" id="IPR058792">
    <property type="entry name" value="Beta-barrel_RND_2"/>
</dbReference>
<name>A0A7C4QGU6_9PLAN</name>
<evidence type="ECO:0000256" key="1">
    <source>
        <dbReference type="ARBA" id="ARBA00009477"/>
    </source>
</evidence>
<protein>
    <submittedName>
        <fullName evidence="5">Efflux RND transporter periplasmic adaptor subunit</fullName>
    </submittedName>
</protein>
<dbReference type="EMBL" id="DSVQ01000007">
    <property type="protein sequence ID" value="HGT38421.1"/>
    <property type="molecule type" value="Genomic_DNA"/>
</dbReference>
<evidence type="ECO:0000259" key="4">
    <source>
        <dbReference type="Pfam" id="PF25975"/>
    </source>
</evidence>
<comment type="similarity">
    <text evidence="1">Belongs to the membrane fusion protein (MFP) (TC 8.A.1) family.</text>
</comment>
<dbReference type="GO" id="GO:1990281">
    <property type="term" value="C:efflux pump complex"/>
    <property type="evidence" value="ECO:0007669"/>
    <property type="project" value="TreeGrafter"/>
</dbReference>
<comment type="caution">
    <text evidence="5">The sequence shown here is derived from an EMBL/GenBank/DDBJ whole genome shotgun (WGS) entry which is preliminary data.</text>
</comment>
<evidence type="ECO:0000259" key="2">
    <source>
        <dbReference type="Pfam" id="PF25917"/>
    </source>
</evidence>
<dbReference type="Pfam" id="PF25954">
    <property type="entry name" value="Beta-barrel_RND_2"/>
    <property type="match status" value="1"/>
</dbReference>
<evidence type="ECO:0000313" key="5">
    <source>
        <dbReference type="EMBL" id="HGT38421.1"/>
    </source>
</evidence>
<feature type="domain" description="CusB-like beta-barrel" evidence="3">
    <location>
        <begin position="293"/>
        <end position="358"/>
    </location>
</feature>
<dbReference type="InterPro" id="IPR006143">
    <property type="entry name" value="RND_pump_MFP"/>
</dbReference>
<feature type="domain" description="Multidrug resistance protein MdtA-like barrel-sandwich hybrid" evidence="2">
    <location>
        <begin position="101"/>
        <end position="282"/>
    </location>
</feature>
<dbReference type="AlphaFoldDB" id="A0A7C4QGU6"/>
<dbReference type="Pfam" id="PF25917">
    <property type="entry name" value="BSH_RND"/>
    <property type="match status" value="1"/>
</dbReference>
<dbReference type="Pfam" id="PF25975">
    <property type="entry name" value="CzcB_C"/>
    <property type="match status" value="1"/>
</dbReference>
<dbReference type="PANTHER" id="PTHR30469:SF15">
    <property type="entry name" value="HLYD FAMILY OF SECRETION PROTEINS"/>
    <property type="match status" value="1"/>
</dbReference>
<dbReference type="PANTHER" id="PTHR30469">
    <property type="entry name" value="MULTIDRUG RESISTANCE PROTEIN MDTA"/>
    <property type="match status" value="1"/>
</dbReference>
<proteinExistence type="inferred from homology"/>
<gene>
    <name evidence="5" type="ORF">ENS64_04055</name>
</gene>
<reference evidence="5" key="1">
    <citation type="journal article" date="2020" name="mSystems">
        <title>Genome- and Community-Level Interaction Insights into Carbon Utilization and Element Cycling Functions of Hydrothermarchaeota in Hydrothermal Sediment.</title>
        <authorList>
            <person name="Zhou Z."/>
            <person name="Liu Y."/>
            <person name="Xu W."/>
            <person name="Pan J."/>
            <person name="Luo Z.H."/>
            <person name="Li M."/>
        </authorList>
    </citation>
    <scope>NUCLEOTIDE SEQUENCE [LARGE SCALE GENOMIC DNA]</scope>
    <source>
        <strain evidence="5">SpSt-508</strain>
    </source>
</reference>
<dbReference type="InterPro" id="IPR058649">
    <property type="entry name" value="CzcB_C"/>
</dbReference>
<dbReference type="GO" id="GO:0015562">
    <property type="term" value="F:efflux transmembrane transporter activity"/>
    <property type="evidence" value="ECO:0007669"/>
    <property type="project" value="TreeGrafter"/>
</dbReference>
<organism evidence="5">
    <name type="scientific">Schlesneria paludicola</name>
    <dbReference type="NCBI Taxonomy" id="360056"/>
    <lineage>
        <taxon>Bacteria</taxon>
        <taxon>Pseudomonadati</taxon>
        <taxon>Planctomycetota</taxon>
        <taxon>Planctomycetia</taxon>
        <taxon>Planctomycetales</taxon>
        <taxon>Planctomycetaceae</taxon>
        <taxon>Schlesneria</taxon>
    </lineage>
</organism>
<dbReference type="Gene3D" id="2.40.30.170">
    <property type="match status" value="1"/>
</dbReference>
<dbReference type="Gene3D" id="2.40.50.100">
    <property type="match status" value="1"/>
</dbReference>
<dbReference type="Gene3D" id="1.10.287.470">
    <property type="entry name" value="Helix hairpin bin"/>
    <property type="match status" value="1"/>
</dbReference>
<accession>A0A7C4QGU6</accession>
<evidence type="ECO:0000259" key="3">
    <source>
        <dbReference type="Pfam" id="PF25954"/>
    </source>
</evidence>